<evidence type="ECO:0000313" key="8">
    <source>
        <dbReference type="Proteomes" id="UP001603857"/>
    </source>
</evidence>
<keyword evidence="4" id="KW-0539">Nucleus</keyword>
<evidence type="ECO:0000256" key="5">
    <source>
        <dbReference type="SAM" id="MobiDB-lite"/>
    </source>
</evidence>
<proteinExistence type="predicted"/>
<dbReference type="AlphaFoldDB" id="A0ABD1ML74"/>
<keyword evidence="8" id="KW-1185">Reference proteome</keyword>
<dbReference type="GO" id="GO:0005634">
    <property type="term" value="C:nucleus"/>
    <property type="evidence" value="ECO:0007669"/>
    <property type="project" value="UniProtKB-SubCell"/>
</dbReference>
<dbReference type="Pfam" id="PF08701">
    <property type="entry name" value="GN3L_Grn1"/>
    <property type="match status" value="1"/>
</dbReference>
<reference evidence="7 8" key="1">
    <citation type="submission" date="2024-08" db="EMBL/GenBank/DDBJ databases">
        <title>Insights into the chromosomal genome structure of Flemingia macrophylla.</title>
        <authorList>
            <person name="Ding Y."/>
            <person name="Zhao Y."/>
            <person name="Bi W."/>
            <person name="Wu M."/>
            <person name="Zhao G."/>
            <person name="Gong Y."/>
            <person name="Li W."/>
            <person name="Zhang P."/>
        </authorList>
    </citation>
    <scope>NUCLEOTIDE SEQUENCE [LARGE SCALE GENOMIC DNA]</scope>
    <source>
        <strain evidence="7">DYQJB</strain>
        <tissue evidence="7">Leaf</tissue>
    </source>
</reference>
<keyword evidence="2" id="KW-0547">Nucleotide-binding</keyword>
<comment type="caution">
    <text evidence="7">The sequence shown here is derived from an EMBL/GenBank/DDBJ whole genome shotgun (WGS) entry which is preliminary data.</text>
</comment>
<dbReference type="PANTHER" id="PTHR11089:SF30">
    <property type="entry name" value="GUANINE NUCLEOTIDE-BINDING PROTEIN-LIKE 3 HOMOLOG"/>
    <property type="match status" value="1"/>
</dbReference>
<dbReference type="PANTHER" id="PTHR11089">
    <property type="entry name" value="GTP-BINDING PROTEIN-RELATED"/>
    <property type="match status" value="1"/>
</dbReference>
<keyword evidence="3" id="KW-0342">GTP-binding</keyword>
<feature type="region of interest" description="Disordered" evidence="5">
    <location>
        <begin position="33"/>
        <end position="55"/>
    </location>
</feature>
<accession>A0ABD1ML74</accession>
<dbReference type="InterPro" id="IPR050755">
    <property type="entry name" value="TRAFAC_YlqF/YawG_RiboMat"/>
</dbReference>
<feature type="compositionally biased region" description="Basic residues" evidence="5">
    <location>
        <begin position="33"/>
        <end position="46"/>
    </location>
</feature>
<dbReference type="EMBL" id="JBGMDY010000004">
    <property type="protein sequence ID" value="KAL2336548.1"/>
    <property type="molecule type" value="Genomic_DNA"/>
</dbReference>
<evidence type="ECO:0000256" key="4">
    <source>
        <dbReference type="ARBA" id="ARBA00023242"/>
    </source>
</evidence>
<gene>
    <name evidence="7" type="ORF">Fmac_010994</name>
</gene>
<dbReference type="InterPro" id="IPR014813">
    <property type="entry name" value="Gnl3_N_dom"/>
</dbReference>
<comment type="subcellular location">
    <subcellularLocation>
        <location evidence="1">Nucleus</location>
    </subcellularLocation>
</comment>
<evidence type="ECO:0000256" key="2">
    <source>
        <dbReference type="ARBA" id="ARBA00022741"/>
    </source>
</evidence>
<sequence>MVKKSMKSKSKRISLKKKYMVIKKVKEHNRKKAKEAKKLRLSRKKKVEKDPGIPNDWPLKEHEVKALEAGRAEVIEELKRKKVECKERVIEVFDVLLEVVDARDPLDLVLQESVEKWLKYLIEELLTVAFKCST</sequence>
<protein>
    <recommendedName>
        <fullName evidence="6">Guanine nucleotide-binding protein-like 3 N-terminal domain-containing protein</fullName>
    </recommendedName>
</protein>
<dbReference type="GO" id="GO:0005525">
    <property type="term" value="F:GTP binding"/>
    <property type="evidence" value="ECO:0007669"/>
    <property type="project" value="UniProtKB-KW"/>
</dbReference>
<evidence type="ECO:0000256" key="1">
    <source>
        <dbReference type="ARBA" id="ARBA00004123"/>
    </source>
</evidence>
<feature type="domain" description="Guanine nucleotide-binding protein-like 3 N-terminal" evidence="6">
    <location>
        <begin position="15"/>
        <end position="87"/>
    </location>
</feature>
<organism evidence="7 8">
    <name type="scientific">Flemingia macrophylla</name>
    <dbReference type="NCBI Taxonomy" id="520843"/>
    <lineage>
        <taxon>Eukaryota</taxon>
        <taxon>Viridiplantae</taxon>
        <taxon>Streptophyta</taxon>
        <taxon>Embryophyta</taxon>
        <taxon>Tracheophyta</taxon>
        <taxon>Spermatophyta</taxon>
        <taxon>Magnoliopsida</taxon>
        <taxon>eudicotyledons</taxon>
        <taxon>Gunneridae</taxon>
        <taxon>Pentapetalae</taxon>
        <taxon>rosids</taxon>
        <taxon>fabids</taxon>
        <taxon>Fabales</taxon>
        <taxon>Fabaceae</taxon>
        <taxon>Papilionoideae</taxon>
        <taxon>50 kb inversion clade</taxon>
        <taxon>NPAAA clade</taxon>
        <taxon>indigoferoid/millettioid clade</taxon>
        <taxon>Phaseoleae</taxon>
        <taxon>Flemingia</taxon>
    </lineage>
</organism>
<evidence type="ECO:0000259" key="6">
    <source>
        <dbReference type="Pfam" id="PF08701"/>
    </source>
</evidence>
<dbReference type="Proteomes" id="UP001603857">
    <property type="component" value="Unassembled WGS sequence"/>
</dbReference>
<name>A0ABD1ML74_9FABA</name>
<evidence type="ECO:0000313" key="7">
    <source>
        <dbReference type="EMBL" id="KAL2336548.1"/>
    </source>
</evidence>
<evidence type="ECO:0000256" key="3">
    <source>
        <dbReference type="ARBA" id="ARBA00023134"/>
    </source>
</evidence>